<dbReference type="AlphaFoldDB" id="A0A6V7JIV0"/>
<evidence type="ECO:0000256" key="1">
    <source>
        <dbReference type="SAM" id="MobiDB-lite"/>
    </source>
</evidence>
<name>A0A6V7JIV0_9HYME</name>
<gene>
    <name evidence="2" type="ORF">BBRV_LOCUS52626</name>
</gene>
<evidence type="ECO:0008006" key="3">
    <source>
        <dbReference type="Google" id="ProtNLM"/>
    </source>
</evidence>
<evidence type="ECO:0000313" key="2">
    <source>
        <dbReference type="EMBL" id="CAD1551403.1"/>
    </source>
</evidence>
<accession>A0A6V7JIV0</accession>
<proteinExistence type="predicted"/>
<protein>
    <recommendedName>
        <fullName evidence="3">Reverse transcriptase domain-containing protein</fullName>
    </recommendedName>
</protein>
<organism evidence="2">
    <name type="scientific">Bracon brevicornis</name>
    <dbReference type="NCBI Taxonomy" id="1563983"/>
    <lineage>
        <taxon>Eukaryota</taxon>
        <taxon>Metazoa</taxon>
        <taxon>Ecdysozoa</taxon>
        <taxon>Arthropoda</taxon>
        <taxon>Hexapoda</taxon>
        <taxon>Insecta</taxon>
        <taxon>Pterygota</taxon>
        <taxon>Neoptera</taxon>
        <taxon>Endopterygota</taxon>
        <taxon>Hymenoptera</taxon>
        <taxon>Apocrita</taxon>
        <taxon>Ichneumonoidea</taxon>
        <taxon>Braconidae</taxon>
        <taxon>Braconinae</taxon>
        <taxon>Bracon</taxon>
    </lineage>
</organism>
<reference evidence="2" key="1">
    <citation type="submission" date="2020-07" db="EMBL/GenBank/DDBJ databases">
        <authorList>
            <person name="Ferguson B K."/>
        </authorList>
    </citation>
    <scope>NUCLEOTIDE SEQUENCE</scope>
    <source>
        <strain evidence="2">L06</strain>
    </source>
</reference>
<dbReference type="EMBL" id="CADCXW020000017">
    <property type="protein sequence ID" value="CAD1551403.1"/>
    <property type="molecule type" value="Genomic_DNA"/>
</dbReference>
<sequence length="99" mass="10781">MPRMPSMQPLERHLSGAGRTGRTDVPEEDVQELLGESSTTLCRRELPTIVYQVAEGVPQSSVSGPLLWNIMYDDLLKTKLPPGAEMMACPDATGIVITV</sequence>
<feature type="region of interest" description="Disordered" evidence="1">
    <location>
        <begin position="1"/>
        <end position="33"/>
    </location>
</feature>